<evidence type="ECO:0000313" key="2">
    <source>
        <dbReference type="Proteomes" id="UP000515154"/>
    </source>
</evidence>
<dbReference type="Proteomes" id="UP000515154">
    <property type="component" value="Unplaced"/>
</dbReference>
<feature type="domain" description="Reverse transcriptase" evidence="1">
    <location>
        <begin position="1"/>
        <end position="124"/>
    </location>
</feature>
<protein>
    <submittedName>
        <fullName evidence="3">Uncharacterized protein LOC115227543</fullName>
    </submittedName>
</protein>
<evidence type="ECO:0000259" key="1">
    <source>
        <dbReference type="PROSITE" id="PS50878"/>
    </source>
</evidence>
<accession>A0A6P7TPS6</accession>
<name>A0A6P7TPS6_9MOLL</name>
<dbReference type="RefSeq" id="XP_029654199.1">
    <property type="nucleotide sequence ID" value="XM_029798339.1"/>
</dbReference>
<gene>
    <name evidence="3" type="primary">LOC115227543</name>
</gene>
<proteinExistence type="predicted"/>
<evidence type="ECO:0000313" key="3">
    <source>
        <dbReference type="RefSeq" id="XP_029654199.1"/>
    </source>
</evidence>
<dbReference type="InterPro" id="IPR000477">
    <property type="entry name" value="RT_dom"/>
</dbReference>
<organism evidence="2 3">
    <name type="scientific">Octopus sinensis</name>
    <name type="common">East Asian common octopus</name>
    <dbReference type="NCBI Taxonomy" id="2607531"/>
    <lineage>
        <taxon>Eukaryota</taxon>
        <taxon>Metazoa</taxon>
        <taxon>Spiralia</taxon>
        <taxon>Lophotrochozoa</taxon>
        <taxon>Mollusca</taxon>
        <taxon>Cephalopoda</taxon>
        <taxon>Coleoidea</taxon>
        <taxon>Octopodiformes</taxon>
        <taxon>Octopoda</taxon>
        <taxon>Incirrata</taxon>
        <taxon>Octopodidae</taxon>
        <taxon>Octopus</taxon>
    </lineage>
</organism>
<dbReference type="Pfam" id="PF00078">
    <property type="entry name" value="RVT_1"/>
    <property type="match status" value="1"/>
</dbReference>
<dbReference type="AlphaFoldDB" id="A0A6P7TPS6"/>
<reference evidence="3" key="1">
    <citation type="submission" date="2025-08" db="UniProtKB">
        <authorList>
            <consortium name="RefSeq"/>
        </authorList>
    </citation>
    <scope>IDENTIFICATION</scope>
</reference>
<dbReference type="KEGG" id="osn:115227543"/>
<sequence>MFDVIRSSSAKVSSGVPQGTVLGPHHFIICVKYIVDVIKHCTLKIFADDSKLQKAINGMGDRTCLQSDLFVVLHWAEKYKMLLNEDKFNLIHFRKEDNLKLRYALPSSDSLMSSTNTSHLGVIVDDKLSWSPHVNSKVDLAHEICSWILRTFWSRDAHTIILLYSTFARPHLEYC</sequence>
<dbReference type="PANTHER" id="PTHR33332">
    <property type="entry name" value="REVERSE TRANSCRIPTASE DOMAIN-CONTAINING PROTEIN"/>
    <property type="match status" value="1"/>
</dbReference>
<dbReference type="PROSITE" id="PS50878">
    <property type="entry name" value="RT_POL"/>
    <property type="match status" value="1"/>
</dbReference>
<keyword evidence="2" id="KW-1185">Reference proteome</keyword>